<comment type="caution">
    <text evidence="1">The sequence shown here is derived from an EMBL/GenBank/DDBJ whole genome shotgun (WGS) entry which is preliminary data.</text>
</comment>
<reference evidence="1 2" key="1">
    <citation type="submission" date="2014-10" db="EMBL/GenBank/DDBJ databases">
        <authorList>
            <person name="Seo M.-J."/>
            <person name="Seok Y.J."/>
            <person name="Cha I.-T."/>
        </authorList>
    </citation>
    <scope>NUCLEOTIDE SEQUENCE [LARGE SCALE GENOMIC DNA]</scope>
    <source>
        <strain evidence="1 2">NEU</strain>
    </source>
</reference>
<evidence type="ECO:0008006" key="3">
    <source>
        <dbReference type="Google" id="ProtNLM"/>
    </source>
</evidence>
<dbReference type="AlphaFoldDB" id="A0A1S2N9F4"/>
<dbReference type="Pfam" id="PF10617">
    <property type="entry name" value="DUF2474"/>
    <property type="match status" value="1"/>
</dbReference>
<name>A0A1S2N9F4_9BURK</name>
<dbReference type="Proteomes" id="UP000180246">
    <property type="component" value="Unassembled WGS sequence"/>
</dbReference>
<accession>A0A1S2N9F4</accession>
<evidence type="ECO:0000313" key="1">
    <source>
        <dbReference type="EMBL" id="OIJ41675.1"/>
    </source>
</evidence>
<sequence>MAARREWLRRLGWMALLWLGGVVTLSLVAFLIRIVMHAAGMR</sequence>
<proteinExistence type="predicted"/>
<evidence type="ECO:0000313" key="2">
    <source>
        <dbReference type="Proteomes" id="UP000180246"/>
    </source>
</evidence>
<protein>
    <recommendedName>
        <fullName evidence="3">DUF2474 domain-containing protein</fullName>
    </recommendedName>
</protein>
<gene>
    <name evidence="1" type="ORF">LO55_3415</name>
</gene>
<dbReference type="EMBL" id="JRYB01000001">
    <property type="protein sequence ID" value="OIJ41675.1"/>
    <property type="molecule type" value="Genomic_DNA"/>
</dbReference>
<dbReference type="RefSeq" id="WP_005667240.1">
    <property type="nucleotide sequence ID" value="NZ_DALZDZ010000007.1"/>
</dbReference>
<organism evidence="1 2">
    <name type="scientific">Massilia timonae</name>
    <dbReference type="NCBI Taxonomy" id="47229"/>
    <lineage>
        <taxon>Bacteria</taxon>
        <taxon>Pseudomonadati</taxon>
        <taxon>Pseudomonadota</taxon>
        <taxon>Betaproteobacteria</taxon>
        <taxon>Burkholderiales</taxon>
        <taxon>Oxalobacteraceae</taxon>
        <taxon>Telluria group</taxon>
        <taxon>Massilia</taxon>
    </lineage>
</organism>
<dbReference type="InterPro" id="IPR018895">
    <property type="entry name" value="DUF2474"/>
</dbReference>